<name>X0SAR9_9ZZZZ</name>
<organism evidence="2">
    <name type="scientific">marine sediment metagenome</name>
    <dbReference type="NCBI Taxonomy" id="412755"/>
    <lineage>
        <taxon>unclassified sequences</taxon>
        <taxon>metagenomes</taxon>
        <taxon>ecological metagenomes</taxon>
    </lineage>
</organism>
<gene>
    <name evidence="2" type="ORF">S01H1_05280</name>
</gene>
<feature type="region of interest" description="Disordered" evidence="1">
    <location>
        <begin position="1"/>
        <end position="39"/>
    </location>
</feature>
<dbReference type="EMBL" id="BARS01002753">
    <property type="protein sequence ID" value="GAF72281.1"/>
    <property type="molecule type" value="Genomic_DNA"/>
</dbReference>
<protein>
    <submittedName>
        <fullName evidence="2">Uncharacterized protein</fullName>
    </submittedName>
</protein>
<evidence type="ECO:0000256" key="1">
    <source>
        <dbReference type="SAM" id="MobiDB-lite"/>
    </source>
</evidence>
<reference evidence="2" key="1">
    <citation type="journal article" date="2014" name="Front. Microbiol.">
        <title>High frequency of phylogenetically diverse reductive dehalogenase-homologous genes in deep subseafloor sedimentary metagenomes.</title>
        <authorList>
            <person name="Kawai M."/>
            <person name="Futagami T."/>
            <person name="Toyoda A."/>
            <person name="Takaki Y."/>
            <person name="Nishi S."/>
            <person name="Hori S."/>
            <person name="Arai W."/>
            <person name="Tsubouchi T."/>
            <person name="Morono Y."/>
            <person name="Uchiyama I."/>
            <person name="Ito T."/>
            <person name="Fujiyama A."/>
            <person name="Inagaki F."/>
            <person name="Takami H."/>
        </authorList>
    </citation>
    <scope>NUCLEOTIDE SEQUENCE</scope>
    <source>
        <strain evidence="2">Expedition CK06-06</strain>
    </source>
</reference>
<accession>X0SAR9</accession>
<sequence>MTTQKEQPKETKDSKKTPLKRMDFGGTLTLNGIKKHKKK</sequence>
<evidence type="ECO:0000313" key="2">
    <source>
        <dbReference type="EMBL" id="GAF72281.1"/>
    </source>
</evidence>
<proteinExistence type="predicted"/>
<dbReference type="AlphaFoldDB" id="X0SAR9"/>
<comment type="caution">
    <text evidence="2">The sequence shown here is derived from an EMBL/GenBank/DDBJ whole genome shotgun (WGS) entry which is preliminary data.</text>
</comment>
<feature type="compositionally biased region" description="Basic and acidic residues" evidence="1">
    <location>
        <begin position="1"/>
        <end position="23"/>
    </location>
</feature>